<sequence length="116" mass="13695">MNTNHFFRTTMATSYTARKFFKKVVHDAYLQLQQWDSEVVLEAEAWRLYTVRIQYRGQSYQVAFTKSEIDILQQESPYALDQAIWLHLIQQGLVIQPFEGNYLSKVLTSSIQRKIS</sequence>
<organism evidence="1 2">
    <name type="scientific">Kurthia gibsonii</name>
    <dbReference type="NCBI Taxonomy" id="33946"/>
    <lineage>
        <taxon>Bacteria</taxon>
        <taxon>Bacillati</taxon>
        <taxon>Bacillota</taxon>
        <taxon>Bacilli</taxon>
        <taxon>Bacillales</taxon>
        <taxon>Caryophanaceae</taxon>
        <taxon>Kurthia</taxon>
    </lineage>
</organism>
<dbReference type="Proteomes" id="UP001398420">
    <property type="component" value="Unassembled WGS sequence"/>
</dbReference>
<evidence type="ECO:0000313" key="1">
    <source>
        <dbReference type="EMBL" id="MEL5988984.1"/>
    </source>
</evidence>
<accession>A0ABU9LMJ0</accession>
<comment type="caution">
    <text evidence="1">The sequence shown here is derived from an EMBL/GenBank/DDBJ whole genome shotgun (WGS) entry which is preliminary data.</text>
</comment>
<keyword evidence="2" id="KW-1185">Reference proteome</keyword>
<gene>
    <name evidence="1" type="ORF">AAF454_11280</name>
</gene>
<protein>
    <submittedName>
        <fullName evidence="1">Uncharacterized protein</fullName>
    </submittedName>
</protein>
<evidence type="ECO:0000313" key="2">
    <source>
        <dbReference type="Proteomes" id="UP001398420"/>
    </source>
</evidence>
<dbReference type="RefSeq" id="WP_087681999.1">
    <property type="nucleotide sequence ID" value="NZ_JBCEWA010000008.1"/>
</dbReference>
<proteinExistence type="predicted"/>
<reference evidence="1 2" key="1">
    <citation type="submission" date="2024-04" db="EMBL/GenBank/DDBJ databases">
        <authorList>
            <person name="Wu Y.S."/>
            <person name="Zhang L."/>
        </authorList>
    </citation>
    <scope>NUCLEOTIDE SEQUENCE [LARGE SCALE GENOMIC DNA]</scope>
    <source>
        <strain evidence="1 2">KG-01</strain>
    </source>
</reference>
<name>A0ABU9LMJ0_9BACL</name>
<dbReference type="EMBL" id="JBCEWA010000008">
    <property type="protein sequence ID" value="MEL5988984.1"/>
    <property type="molecule type" value="Genomic_DNA"/>
</dbReference>